<evidence type="ECO:0000256" key="1">
    <source>
        <dbReference type="ARBA" id="ARBA00004842"/>
    </source>
</evidence>
<reference evidence="14" key="1">
    <citation type="journal article" date="2019" name="Int. J. Syst. Evol. Microbiol.">
        <title>The Global Catalogue of Microorganisms (GCM) 10K type strain sequencing project: providing services to taxonomists for standard genome sequencing and annotation.</title>
        <authorList>
            <consortium name="The Broad Institute Genomics Platform"/>
            <consortium name="The Broad Institute Genome Sequencing Center for Infectious Disease"/>
            <person name="Wu L."/>
            <person name="Ma J."/>
        </authorList>
    </citation>
    <scope>NUCLEOTIDE SEQUENCE [LARGE SCALE GENOMIC DNA]</scope>
    <source>
        <strain evidence="14">NBRC 102407</strain>
    </source>
</reference>
<accession>A0ABQ6FF99</accession>
<dbReference type="Gene3D" id="3.40.50.300">
    <property type="entry name" value="P-loop containing nucleotide triphosphate hydrolases"/>
    <property type="match status" value="1"/>
</dbReference>
<dbReference type="PANTHER" id="PTHR21087">
    <property type="entry name" value="SHIKIMATE KINASE"/>
    <property type="match status" value="1"/>
</dbReference>
<organism evidence="13 14">
    <name type="scientific">Zoogloea oryzae</name>
    <dbReference type="NCBI Taxonomy" id="310767"/>
    <lineage>
        <taxon>Bacteria</taxon>
        <taxon>Pseudomonadati</taxon>
        <taxon>Pseudomonadota</taxon>
        <taxon>Betaproteobacteria</taxon>
        <taxon>Rhodocyclales</taxon>
        <taxon>Zoogloeaceae</taxon>
        <taxon>Zoogloea</taxon>
    </lineage>
</organism>
<sequence>MTGDIVAAEQDEKEVQTEVQAETPAAGLDADSAALLAVLARNIRHFRGQRGMTRKNLAEQSGVSLPHLARMESSQGNVSVVVLGKVAKALNQSVASLFGDEEARAGDLNLIVEFLKRQPVSNLARIREQIFADFQPAEGVRKDRIVLTGLRGAGKSTVGQALATRLGRPFVELNREVEEEAGLSLQEIITLYGQSGYRNLERRCLEQVVVKHPQVVLATGGGIVAEPLTYEILLNSFFTVWLHAEPDTHFRRVMDQHDIRIAKPALYREAMDNIHRTLEARDHLYRMAAFDVDTTQLSVDEVVARIVGQMDA</sequence>
<dbReference type="Gene3D" id="1.10.260.40">
    <property type="entry name" value="lambda repressor-like DNA-binding domains"/>
    <property type="match status" value="1"/>
</dbReference>
<dbReference type="PROSITE" id="PS01128">
    <property type="entry name" value="SHIKIMATE_KINASE"/>
    <property type="match status" value="1"/>
</dbReference>
<comment type="function">
    <text evidence="11">Catalyzes the specific phosphorylation of the 3-hydroxyl group of shikimic acid using ATP as a cosubstrate.</text>
</comment>
<dbReference type="CDD" id="cd00093">
    <property type="entry name" value="HTH_XRE"/>
    <property type="match status" value="1"/>
</dbReference>
<protein>
    <recommendedName>
        <fullName evidence="3 11">Shikimate kinase</fullName>
        <shortName evidence="11">SK</shortName>
        <ecNumber evidence="3 11">2.7.1.71</ecNumber>
    </recommendedName>
</protein>
<comment type="catalytic activity">
    <reaction evidence="10 11">
        <text>shikimate + ATP = 3-phosphoshikimate + ADP + H(+)</text>
        <dbReference type="Rhea" id="RHEA:13121"/>
        <dbReference type="ChEBI" id="CHEBI:15378"/>
        <dbReference type="ChEBI" id="CHEBI:30616"/>
        <dbReference type="ChEBI" id="CHEBI:36208"/>
        <dbReference type="ChEBI" id="CHEBI:145989"/>
        <dbReference type="ChEBI" id="CHEBI:456216"/>
        <dbReference type="EC" id="2.7.1.71"/>
    </reaction>
</comment>
<evidence type="ECO:0000256" key="5">
    <source>
        <dbReference type="ARBA" id="ARBA00022679"/>
    </source>
</evidence>
<evidence type="ECO:0000256" key="6">
    <source>
        <dbReference type="ARBA" id="ARBA00022741"/>
    </source>
</evidence>
<feature type="binding site" evidence="11">
    <location>
        <position position="221"/>
    </location>
    <ligand>
        <name>substrate</name>
    </ligand>
</feature>
<name>A0ABQ6FF99_9RHOO</name>
<dbReference type="InterPro" id="IPR000623">
    <property type="entry name" value="Shikimate_kinase/TSH1"/>
</dbReference>
<dbReference type="PANTHER" id="PTHR21087:SF16">
    <property type="entry name" value="SHIKIMATE KINASE 1, CHLOROPLASTIC"/>
    <property type="match status" value="1"/>
</dbReference>
<evidence type="ECO:0000256" key="4">
    <source>
        <dbReference type="ARBA" id="ARBA00022605"/>
    </source>
</evidence>
<dbReference type="PRINTS" id="PR01100">
    <property type="entry name" value="SHIKIMTKNASE"/>
</dbReference>
<evidence type="ECO:0000256" key="9">
    <source>
        <dbReference type="ARBA" id="ARBA00023141"/>
    </source>
</evidence>
<comment type="subcellular location">
    <subcellularLocation>
        <location evidence="11">Cytoplasm</location>
    </subcellularLocation>
</comment>
<dbReference type="InterPro" id="IPR027417">
    <property type="entry name" value="P-loop_NTPase"/>
</dbReference>
<dbReference type="SMART" id="SM00530">
    <property type="entry name" value="HTH_XRE"/>
    <property type="match status" value="1"/>
</dbReference>
<evidence type="ECO:0000256" key="3">
    <source>
        <dbReference type="ARBA" id="ARBA00012154"/>
    </source>
</evidence>
<dbReference type="PROSITE" id="PS50943">
    <property type="entry name" value="HTH_CROC1"/>
    <property type="match status" value="1"/>
</dbReference>
<keyword evidence="8 11" id="KW-0067">ATP-binding</keyword>
<feature type="binding site" evidence="11">
    <location>
        <position position="281"/>
    </location>
    <ligand>
        <name>substrate</name>
    </ligand>
</feature>
<keyword evidence="14" id="KW-1185">Reference proteome</keyword>
<dbReference type="NCBIfam" id="NF006015">
    <property type="entry name" value="PRK08154.1"/>
    <property type="match status" value="1"/>
</dbReference>
<feature type="binding site" evidence="11">
    <location>
        <begin position="152"/>
        <end position="157"/>
    </location>
    <ligand>
        <name>ATP</name>
        <dbReference type="ChEBI" id="CHEBI:30616"/>
    </ligand>
</feature>
<dbReference type="EMBL" id="BSPX01000057">
    <property type="protein sequence ID" value="GLT23704.1"/>
    <property type="molecule type" value="Genomic_DNA"/>
</dbReference>
<feature type="binding site" evidence="11">
    <location>
        <position position="198"/>
    </location>
    <ligand>
        <name>substrate</name>
    </ligand>
</feature>
<keyword evidence="4 11" id="KW-0028">Amino-acid biosynthesis</keyword>
<dbReference type="CDD" id="cd00464">
    <property type="entry name" value="SK"/>
    <property type="match status" value="1"/>
</dbReference>
<dbReference type="GO" id="GO:0016301">
    <property type="term" value="F:kinase activity"/>
    <property type="evidence" value="ECO:0007669"/>
    <property type="project" value="UniProtKB-KW"/>
</dbReference>
<keyword evidence="11" id="KW-0460">Magnesium</keyword>
<feature type="binding site" evidence="11">
    <location>
        <position position="156"/>
    </location>
    <ligand>
        <name>Mg(2+)</name>
        <dbReference type="ChEBI" id="CHEBI:18420"/>
    </ligand>
</feature>
<keyword evidence="6 11" id="KW-0547">Nucleotide-binding</keyword>
<dbReference type="HAMAP" id="MF_00109">
    <property type="entry name" value="Shikimate_kinase"/>
    <property type="match status" value="1"/>
</dbReference>
<dbReference type="InterPro" id="IPR001387">
    <property type="entry name" value="Cro/C1-type_HTH"/>
</dbReference>
<evidence type="ECO:0000256" key="10">
    <source>
        <dbReference type="ARBA" id="ARBA00048567"/>
    </source>
</evidence>
<keyword evidence="7 11" id="KW-0418">Kinase</keyword>
<dbReference type="RefSeq" id="WP_284188888.1">
    <property type="nucleotide sequence ID" value="NZ_BSPX01000057.1"/>
</dbReference>
<keyword evidence="11" id="KW-0963">Cytoplasm</keyword>
<comment type="subunit">
    <text evidence="11">Monomer.</text>
</comment>
<evidence type="ECO:0000256" key="8">
    <source>
        <dbReference type="ARBA" id="ARBA00022840"/>
    </source>
</evidence>
<dbReference type="SUPFAM" id="SSF52540">
    <property type="entry name" value="P-loop containing nucleoside triphosphate hydrolases"/>
    <property type="match status" value="1"/>
</dbReference>
<evidence type="ECO:0000313" key="13">
    <source>
        <dbReference type="EMBL" id="GLT23704.1"/>
    </source>
</evidence>
<dbReference type="SUPFAM" id="SSF47413">
    <property type="entry name" value="lambda repressor-like DNA-binding domains"/>
    <property type="match status" value="1"/>
</dbReference>
<dbReference type="InterPro" id="IPR023000">
    <property type="entry name" value="Shikimate_kinase_CS"/>
</dbReference>
<feature type="domain" description="HTH cro/C1-type" evidence="12">
    <location>
        <begin position="43"/>
        <end position="97"/>
    </location>
</feature>
<evidence type="ECO:0000313" key="14">
    <source>
        <dbReference type="Proteomes" id="UP001157167"/>
    </source>
</evidence>
<dbReference type="InterPro" id="IPR010982">
    <property type="entry name" value="Lambda_DNA-bd_dom_sf"/>
</dbReference>
<proteinExistence type="inferred from homology"/>
<keyword evidence="9 11" id="KW-0057">Aromatic amino acid biosynthesis</keyword>
<comment type="similarity">
    <text evidence="2 11">Belongs to the shikimate kinase family.</text>
</comment>
<dbReference type="Pfam" id="PF01202">
    <property type="entry name" value="SKI"/>
    <property type="match status" value="1"/>
</dbReference>
<evidence type="ECO:0000259" key="12">
    <source>
        <dbReference type="PROSITE" id="PS50943"/>
    </source>
</evidence>
<keyword evidence="5 11" id="KW-0808">Transferase</keyword>
<evidence type="ECO:0000256" key="7">
    <source>
        <dbReference type="ARBA" id="ARBA00022777"/>
    </source>
</evidence>
<comment type="caution">
    <text evidence="11">Lacks conserved residue(s) required for the propagation of feature annotation.</text>
</comment>
<keyword evidence="11" id="KW-0479">Metal-binding</keyword>
<comment type="caution">
    <text evidence="13">The sequence shown here is derived from an EMBL/GenBank/DDBJ whole genome shotgun (WGS) entry which is preliminary data.</text>
</comment>
<gene>
    <name evidence="13" type="primary">aroK_2</name>
    <name evidence="11" type="synonym">aroK</name>
    <name evidence="13" type="ORF">GCM10007933_31720</name>
</gene>
<dbReference type="Pfam" id="PF01381">
    <property type="entry name" value="HTH_3"/>
    <property type="match status" value="1"/>
</dbReference>
<comment type="pathway">
    <text evidence="1 11">Metabolic intermediate biosynthesis; chorismate biosynthesis; chorismate from D-erythrose 4-phosphate and phosphoenolpyruvate: step 5/7.</text>
</comment>
<evidence type="ECO:0000256" key="2">
    <source>
        <dbReference type="ARBA" id="ARBA00006997"/>
    </source>
</evidence>
<evidence type="ECO:0000256" key="11">
    <source>
        <dbReference type="HAMAP-Rule" id="MF_00109"/>
    </source>
</evidence>
<dbReference type="Proteomes" id="UP001157167">
    <property type="component" value="Unassembled WGS sequence"/>
</dbReference>
<dbReference type="InterPro" id="IPR031322">
    <property type="entry name" value="Shikimate/glucono_kinase"/>
</dbReference>
<feature type="binding site" evidence="11">
    <location>
        <position position="260"/>
    </location>
    <ligand>
        <name>ATP</name>
        <dbReference type="ChEBI" id="CHEBI:30616"/>
    </ligand>
</feature>
<comment type="cofactor">
    <cofactor evidence="11">
        <name>Mg(2+)</name>
        <dbReference type="ChEBI" id="CHEBI:18420"/>
    </cofactor>
    <text evidence="11">Binds 1 Mg(2+) ion per subunit.</text>
</comment>
<dbReference type="EC" id="2.7.1.71" evidence="3 11"/>